<dbReference type="SUPFAM" id="SSF55486">
    <property type="entry name" value="Metalloproteases ('zincins'), catalytic domain"/>
    <property type="match status" value="1"/>
</dbReference>
<dbReference type="InterPro" id="IPR024079">
    <property type="entry name" value="MetalloPept_cat_dom_sf"/>
</dbReference>
<protein>
    <recommendedName>
        <fullName evidence="2">Peptidase M12B domain-containing protein</fullName>
    </recommendedName>
</protein>
<dbReference type="EMBL" id="UOEW01000248">
    <property type="protein sequence ID" value="VAW39868.1"/>
    <property type="molecule type" value="Genomic_DNA"/>
</dbReference>
<dbReference type="Pfam" id="PF13582">
    <property type="entry name" value="Reprolysin_3"/>
    <property type="match status" value="1"/>
</dbReference>
<reference evidence="1" key="1">
    <citation type="submission" date="2018-06" db="EMBL/GenBank/DDBJ databases">
        <authorList>
            <person name="Zhirakovskaya E."/>
        </authorList>
    </citation>
    <scope>NUCLEOTIDE SEQUENCE</scope>
</reference>
<organism evidence="1">
    <name type="scientific">hydrothermal vent metagenome</name>
    <dbReference type="NCBI Taxonomy" id="652676"/>
    <lineage>
        <taxon>unclassified sequences</taxon>
        <taxon>metagenomes</taxon>
        <taxon>ecological metagenomes</taxon>
    </lineage>
</organism>
<dbReference type="AlphaFoldDB" id="A0A3B0V886"/>
<evidence type="ECO:0008006" key="2">
    <source>
        <dbReference type="Google" id="ProtNLM"/>
    </source>
</evidence>
<evidence type="ECO:0000313" key="1">
    <source>
        <dbReference type="EMBL" id="VAW39868.1"/>
    </source>
</evidence>
<dbReference type="GO" id="GO:0008237">
    <property type="term" value="F:metallopeptidase activity"/>
    <property type="evidence" value="ECO:0007669"/>
    <property type="project" value="InterPro"/>
</dbReference>
<dbReference type="Gene3D" id="3.40.390.10">
    <property type="entry name" value="Collagenase (Catalytic Domain)"/>
    <property type="match status" value="1"/>
</dbReference>
<accession>A0A3B0V886</accession>
<name>A0A3B0V886_9ZZZZ</name>
<gene>
    <name evidence="1" type="ORF">MNBD_GAMMA01-138</name>
</gene>
<sequence length="656" mass="71273">MQKFILTILIFFWANTHAELWKSLDVISNNDNKLIQHPDSFEINATNYHLVKFDIDSFQYQIGVNSDNNVQNINLPLPSGGFETFEIFAVTIMDEKLATKFPDIHTFRGYSINDSTRTLVLDVTKKGLHAVIRTGTQVIWINPINRINSEKHISYYQSDYHKNTDNWQCLAADLQLNSNIAIHSPRVKGALPINELNLKTYRLAVAATAEYTIYHSSPDPANVADAMAAIVTAMNRVNGIYETELGIRMILVANNDQVIFTDPATDGYTNSDGFNMLDENQMIVDNTIGSANYDIGHVFSTGGGGIAGFGVVCNDFRKAEGATGLPNPINDFFYVDYVTHEIAHQLRALHTFNTNVNFCDSSRTGSAAVEPGGGSTLLGYAGICAPDNLQNFSDAYFNSHSLQEITSFTTSGIGANCSNNINTGNQAPIVSAGSDYSIPKLTPFTLCAQATDADSVNFTYNWEQNDLGPAGASTSPSGNAPIFRSFTATTGNCRTFPKLANILNNIQVIGELLPSYARGLNFRATVRDNELTGGAFATDDVQLTVTNDGPFAITSHNSGSFAMGTATSLNWEVANTNQAPINCALVDIYIATDGGQTFVLESGSPYPNNGTASITLPMTLTSGGRIKIMCNDNVFFDVNNANINFVPDLIFTNGFE</sequence>
<proteinExistence type="predicted"/>